<dbReference type="PROSITE" id="PS50404">
    <property type="entry name" value="GST_NTER"/>
    <property type="match status" value="1"/>
</dbReference>
<dbReference type="RefSeq" id="WP_054211227.1">
    <property type="nucleotide sequence ID" value="NZ_LGSZ01000059.1"/>
</dbReference>
<dbReference type="OrthoDB" id="9810080at2"/>
<dbReference type="Proteomes" id="UP000037822">
    <property type="component" value="Unassembled WGS sequence"/>
</dbReference>
<dbReference type="CDD" id="cd03047">
    <property type="entry name" value="GST_N_2"/>
    <property type="match status" value="1"/>
</dbReference>
<evidence type="ECO:0008006" key="7">
    <source>
        <dbReference type="Google" id="ProtNLM"/>
    </source>
</evidence>
<dbReference type="PROSITE" id="PS50405">
    <property type="entry name" value="GST_CTER"/>
    <property type="match status" value="1"/>
</dbReference>
<dbReference type="InterPro" id="IPR004045">
    <property type="entry name" value="Glutathione_S-Trfase_N"/>
</dbReference>
<evidence type="ECO:0000313" key="5">
    <source>
        <dbReference type="EMBL" id="KPH77498.1"/>
    </source>
</evidence>
<dbReference type="SFLD" id="SFLDG01150">
    <property type="entry name" value="Main.1:_Beta-like"/>
    <property type="match status" value="1"/>
</dbReference>
<dbReference type="PATRIC" id="fig|1526658.3.peg.2495"/>
<dbReference type="Gene3D" id="1.20.1050.10">
    <property type="match status" value="1"/>
</dbReference>
<sequence>MLKILGRLSSVNVQKVVWAAGETGQPFERIDIGGPFGGNREPAYLAKNPNGQVPVLEDGDIHIWESNAIVRYIAARYGCDTIWEEDPARRSEGDRWMDWALGELQRVIVPAFWGLMREPATADPAAIAASISTTERCLDILEAHLAKGRNYVGGDRFGMAEIVLGPSVHRWLNMPVERAQRPSLQRWYEIISVRDAAKAALPFPIG</sequence>
<comment type="similarity">
    <text evidence="1">Belongs to the GST superfamily.</text>
</comment>
<evidence type="ECO:0000259" key="4">
    <source>
        <dbReference type="PROSITE" id="PS50405"/>
    </source>
</evidence>
<protein>
    <recommendedName>
        <fullName evidence="7">Glutathione S-transferase</fullName>
    </recommendedName>
</protein>
<dbReference type="SFLD" id="SFLDG00358">
    <property type="entry name" value="Main_(cytGST)"/>
    <property type="match status" value="1"/>
</dbReference>
<comment type="caution">
    <text evidence="5">The sequence shown here is derived from an EMBL/GenBank/DDBJ whole genome shotgun (WGS) entry which is preliminary data.</text>
</comment>
<dbReference type="InterPro" id="IPR010987">
    <property type="entry name" value="Glutathione-S-Trfase_C-like"/>
</dbReference>
<name>A0A0N1N2I4_9HYPH</name>
<evidence type="ECO:0000256" key="2">
    <source>
        <dbReference type="ARBA" id="ARBA00022679"/>
    </source>
</evidence>
<dbReference type="PANTHER" id="PTHR44051:SF19">
    <property type="entry name" value="DISULFIDE-BOND OXIDOREDUCTASE YFCG"/>
    <property type="match status" value="1"/>
</dbReference>
<evidence type="ECO:0000259" key="3">
    <source>
        <dbReference type="PROSITE" id="PS50404"/>
    </source>
</evidence>
<keyword evidence="2" id="KW-0808">Transferase</keyword>
<feature type="domain" description="GST N-terminal" evidence="3">
    <location>
        <begin position="1"/>
        <end position="81"/>
    </location>
</feature>
<dbReference type="Gene3D" id="3.40.30.10">
    <property type="entry name" value="Glutaredoxin"/>
    <property type="match status" value="1"/>
</dbReference>
<gene>
    <name evidence="5" type="ORF">AE618_22090</name>
</gene>
<dbReference type="SUPFAM" id="SSF52833">
    <property type="entry name" value="Thioredoxin-like"/>
    <property type="match status" value="1"/>
</dbReference>
<evidence type="ECO:0000256" key="1">
    <source>
        <dbReference type="ARBA" id="ARBA00007409"/>
    </source>
</evidence>
<evidence type="ECO:0000313" key="6">
    <source>
        <dbReference type="Proteomes" id="UP000037822"/>
    </source>
</evidence>
<dbReference type="InterPro" id="IPR036282">
    <property type="entry name" value="Glutathione-S-Trfase_C_sf"/>
</dbReference>
<dbReference type="GO" id="GO:0016740">
    <property type="term" value="F:transferase activity"/>
    <property type="evidence" value="ECO:0007669"/>
    <property type="project" value="UniProtKB-KW"/>
</dbReference>
<dbReference type="EMBL" id="LGSZ01000059">
    <property type="protein sequence ID" value="KPH77498.1"/>
    <property type="molecule type" value="Genomic_DNA"/>
</dbReference>
<dbReference type="PANTHER" id="PTHR44051">
    <property type="entry name" value="GLUTATHIONE S-TRANSFERASE-RELATED"/>
    <property type="match status" value="1"/>
</dbReference>
<dbReference type="AlphaFoldDB" id="A0A0N1N2I4"/>
<organism evidence="5 6">
    <name type="scientific">Bosea vaviloviae</name>
    <dbReference type="NCBI Taxonomy" id="1526658"/>
    <lineage>
        <taxon>Bacteria</taxon>
        <taxon>Pseudomonadati</taxon>
        <taxon>Pseudomonadota</taxon>
        <taxon>Alphaproteobacteria</taxon>
        <taxon>Hyphomicrobiales</taxon>
        <taxon>Boseaceae</taxon>
        <taxon>Bosea</taxon>
    </lineage>
</organism>
<accession>A0A0N1N2I4</accession>
<keyword evidence="6" id="KW-1185">Reference proteome</keyword>
<dbReference type="SUPFAM" id="SSF47616">
    <property type="entry name" value="GST C-terminal domain-like"/>
    <property type="match status" value="1"/>
</dbReference>
<proteinExistence type="inferred from homology"/>
<dbReference type="SFLD" id="SFLDS00019">
    <property type="entry name" value="Glutathione_Transferase_(cytos"/>
    <property type="match status" value="1"/>
</dbReference>
<dbReference type="Pfam" id="PF02798">
    <property type="entry name" value="GST_N"/>
    <property type="match status" value="1"/>
</dbReference>
<dbReference type="InterPro" id="IPR036249">
    <property type="entry name" value="Thioredoxin-like_sf"/>
</dbReference>
<reference evidence="5 6" key="1">
    <citation type="submission" date="2015-07" db="EMBL/GenBank/DDBJ databases">
        <title>Whole genome sequencing of Bosea vaviloviae isolated from cave pool.</title>
        <authorList>
            <person name="Tan N.E.H."/>
            <person name="Lee Y.P."/>
            <person name="Gan H.M."/>
            <person name="Barton H."/>
            <person name="Savka M.A."/>
        </authorList>
    </citation>
    <scope>NUCLEOTIDE SEQUENCE [LARGE SCALE GENOMIC DNA]</scope>
    <source>
        <strain evidence="5 6">SD260</strain>
    </source>
</reference>
<dbReference type="InterPro" id="IPR040079">
    <property type="entry name" value="Glutathione_S-Trfase"/>
</dbReference>
<dbReference type="Pfam" id="PF13410">
    <property type="entry name" value="GST_C_2"/>
    <property type="match status" value="1"/>
</dbReference>
<feature type="domain" description="GST C-terminal" evidence="4">
    <location>
        <begin position="86"/>
        <end position="206"/>
    </location>
</feature>
<dbReference type="FunFam" id="3.40.30.10:FF:000039">
    <property type="entry name" value="Glutathione S-transferase domain"/>
    <property type="match status" value="1"/>
</dbReference>